<dbReference type="AlphaFoldDB" id="A0ABD4Q5I0"/>
<dbReference type="Proteomes" id="UP000671119">
    <property type="component" value="Unassembled WGS sequence"/>
</dbReference>
<evidence type="ECO:0000313" key="2">
    <source>
        <dbReference type="EMBL" id="MBP0685876.1"/>
    </source>
</evidence>
<name>A0ABD4Q5I0_MYCTX</name>
<accession>A0ABD4Q5I0</accession>
<gene>
    <name evidence="2" type="ORF">J8J21_22790</name>
</gene>
<evidence type="ECO:0000256" key="1">
    <source>
        <dbReference type="ARBA" id="ARBA00007613"/>
    </source>
</evidence>
<dbReference type="Gene3D" id="1.20.1600.10">
    <property type="entry name" value="Outer membrane efflux proteins (OEP)"/>
    <property type="match status" value="1"/>
</dbReference>
<comment type="caution">
    <text evidence="2">The sequence shown here is derived from an EMBL/GenBank/DDBJ whole genome shotgun (WGS) entry which is preliminary data.</text>
</comment>
<sequence>RYQNGYASYLDELDARRTLFSAQLNVVQVKNNLLLAQVDLYRSLGGGWPGAAAQNGNHSYAAKVASP</sequence>
<dbReference type="InterPro" id="IPR010131">
    <property type="entry name" value="MdtP/NodT-like"/>
</dbReference>
<dbReference type="EMBL" id="JAGIZI010000678">
    <property type="protein sequence ID" value="MBP0685876.1"/>
    <property type="molecule type" value="Genomic_DNA"/>
</dbReference>
<dbReference type="Pfam" id="PF02321">
    <property type="entry name" value="OEP"/>
    <property type="match status" value="1"/>
</dbReference>
<proteinExistence type="inferred from homology"/>
<reference evidence="2 3" key="1">
    <citation type="submission" date="2021-03" db="EMBL/GenBank/DDBJ databases">
        <title>Whole Genome Sequencing of Mycobacterium tuberculosis clinical isolates from Arunachal Pradesh, India.</title>
        <authorList>
            <person name="Singh S."/>
            <person name="Mudliar S.R."/>
            <person name="Kulsum U."/>
            <person name="Rufai S.B."/>
            <person name="Singh P.K."/>
            <person name="Umpo M."/>
            <person name="Nyori M."/>
        </authorList>
    </citation>
    <scope>NUCLEOTIDE SEQUENCE [LARGE SCALE GENOMIC DNA]</scope>
    <source>
        <strain evidence="2 3">OMICS/BPL/0142/20/SP</strain>
    </source>
</reference>
<organism evidence="2 3">
    <name type="scientific">Mycobacterium tuberculosis</name>
    <dbReference type="NCBI Taxonomy" id="1773"/>
    <lineage>
        <taxon>Bacteria</taxon>
        <taxon>Bacillati</taxon>
        <taxon>Actinomycetota</taxon>
        <taxon>Actinomycetes</taxon>
        <taxon>Mycobacteriales</taxon>
        <taxon>Mycobacteriaceae</taxon>
        <taxon>Mycobacterium</taxon>
        <taxon>Mycobacterium tuberculosis complex</taxon>
    </lineage>
</organism>
<protein>
    <submittedName>
        <fullName evidence="2">TolC family protein</fullName>
    </submittedName>
</protein>
<evidence type="ECO:0000313" key="3">
    <source>
        <dbReference type="Proteomes" id="UP000671119"/>
    </source>
</evidence>
<dbReference type="PANTHER" id="PTHR30203">
    <property type="entry name" value="OUTER MEMBRANE CATION EFFLUX PROTEIN"/>
    <property type="match status" value="1"/>
</dbReference>
<dbReference type="InterPro" id="IPR003423">
    <property type="entry name" value="OMP_efflux"/>
</dbReference>
<dbReference type="SUPFAM" id="SSF56954">
    <property type="entry name" value="Outer membrane efflux proteins (OEP)"/>
    <property type="match status" value="1"/>
</dbReference>
<comment type="similarity">
    <text evidence="1">Belongs to the outer membrane factor (OMF) (TC 1.B.17) family.</text>
</comment>
<feature type="non-terminal residue" evidence="2">
    <location>
        <position position="1"/>
    </location>
</feature>